<comment type="similarity">
    <text evidence="4">Belongs to the TFE family.</text>
</comment>
<dbReference type="GO" id="GO:0003677">
    <property type="term" value="F:DNA binding"/>
    <property type="evidence" value="ECO:0007669"/>
    <property type="project" value="UniProtKB-KW"/>
</dbReference>
<evidence type="ECO:0000256" key="1">
    <source>
        <dbReference type="ARBA" id="ARBA00023015"/>
    </source>
</evidence>
<dbReference type="Pfam" id="PF02002">
    <property type="entry name" value="TFIIE_alpha"/>
    <property type="match status" value="1"/>
</dbReference>
<evidence type="ECO:0000256" key="3">
    <source>
        <dbReference type="ARBA" id="ARBA00023163"/>
    </source>
</evidence>
<accession>A0A7J3I5H0</accession>
<comment type="function">
    <text evidence="4">Transcription factor that plays a role in the activation of archaeal genes transcribed by RNA polymerase. Facilitates transcription initiation by enhancing TATA-box recognition by TATA-box-binding protein (Tbp), and transcription factor B (Tfb) and RNA polymerase recruitment. Not absolutely required for transcription in vitro, but particularly important in cases where Tbp or Tfb function is not optimal. It dynamically alters the nucleic acid-binding properties of RNA polymerases by stabilizing the initiation complex and destabilizing elongation complexes. Seems to translocate with the RNA polymerase following initiation and acts by binding to the non template strand of the transcription bubble in elongation complexes.</text>
</comment>
<keyword evidence="2 4" id="KW-0238">DNA-binding</keyword>
<dbReference type="PANTHER" id="PTHR13097">
    <property type="entry name" value="TRANSCRIPTION INITIATION FACTOR IIE, ALPHA SUBUNIT"/>
    <property type="match status" value="1"/>
</dbReference>
<name>A0A7J3I5H0_9CREN</name>
<feature type="domain" description="HTH TFE/IIEalpha-type" evidence="5">
    <location>
        <begin position="1"/>
        <end position="86"/>
    </location>
</feature>
<dbReference type="InterPro" id="IPR024550">
    <property type="entry name" value="TFIIEa/SarR/Rpc3_HTH_dom"/>
</dbReference>
<proteinExistence type="inferred from homology"/>
<dbReference type="EMBL" id="DTBZ01000100">
    <property type="protein sequence ID" value="HGQ18379.1"/>
    <property type="molecule type" value="Genomic_DNA"/>
</dbReference>
<comment type="domain">
    <text evidence="4">The winged helix domain is involved in binding to DNA in the preinitiation complex.</text>
</comment>
<dbReference type="PIRSF" id="PIRSF006373">
    <property type="entry name" value="TF_E_archaea"/>
    <property type="match status" value="1"/>
</dbReference>
<dbReference type="PANTHER" id="PTHR13097:SF7">
    <property type="entry name" value="GENERAL TRANSCRIPTION FACTOR IIE SUBUNIT 1"/>
    <property type="match status" value="1"/>
</dbReference>
<dbReference type="SMART" id="SM00531">
    <property type="entry name" value="TFIIE"/>
    <property type="match status" value="1"/>
</dbReference>
<comment type="subunit">
    <text evidence="4">Monomer. Interaction with RNA polymerase subunits RpoF and RpoE is necessary for Tfe stimulatory transcription activity. Able to interact with Tbp and RNA polymerase in the absence of DNA promoter. Interacts both with the preinitiation and elongation complexes.</text>
</comment>
<dbReference type="SUPFAM" id="SSF46785">
    <property type="entry name" value="Winged helix' DNA-binding domain"/>
    <property type="match status" value="1"/>
</dbReference>
<evidence type="ECO:0000259" key="5">
    <source>
        <dbReference type="PROSITE" id="PS51344"/>
    </source>
</evidence>
<sequence length="166" mass="19669">MSENIILKIIEVLAGENGKKIVEILLNSQGGKSDEELAQELNVRVNDVRKLLYELSKQGFVAYTRMTKGDSRWYSYYWYTDMDMLKQSINRRMNEIRRVLNERLAYEESQTFYMCPNDLSRYTFDEAFENNFRCIHCGSELIEIDNSRTVQYLKRLIEALSLIHRA</sequence>
<dbReference type="InterPro" id="IPR039997">
    <property type="entry name" value="TFE"/>
</dbReference>
<comment type="caution">
    <text evidence="6">The sequence shown here is derived from an EMBL/GenBank/DDBJ whole genome shotgun (WGS) entry which is preliminary data.</text>
</comment>
<evidence type="ECO:0000313" key="7">
    <source>
        <dbReference type="EMBL" id="HGQ18379.1"/>
    </source>
</evidence>
<dbReference type="EMBL" id="DTAI01000017">
    <property type="protein sequence ID" value="HGN36036.1"/>
    <property type="molecule type" value="Genomic_DNA"/>
</dbReference>
<dbReference type="AlphaFoldDB" id="A0A7J3I5H0"/>
<dbReference type="InterPro" id="IPR016481">
    <property type="entry name" value="TF_E_archaea"/>
</dbReference>
<dbReference type="InterPro" id="IPR036388">
    <property type="entry name" value="WH-like_DNA-bd_sf"/>
</dbReference>
<dbReference type="Gene3D" id="1.10.10.10">
    <property type="entry name" value="Winged helix-like DNA-binding domain superfamily/Winged helix DNA-binding domain"/>
    <property type="match status" value="1"/>
</dbReference>
<dbReference type="PROSITE" id="PS51344">
    <property type="entry name" value="HTH_TFE_IIE"/>
    <property type="match status" value="1"/>
</dbReference>
<reference evidence="6" key="1">
    <citation type="journal article" date="2020" name="mSystems">
        <title>Genome- and Community-Level Interaction Insights into Carbon Utilization and Element Cycling Functions of Hydrothermarchaeota in Hydrothermal Sediment.</title>
        <authorList>
            <person name="Zhou Z."/>
            <person name="Liu Y."/>
            <person name="Xu W."/>
            <person name="Pan J."/>
            <person name="Luo Z.H."/>
            <person name="Li M."/>
        </authorList>
    </citation>
    <scope>NUCLEOTIDE SEQUENCE [LARGE SCALE GENOMIC DNA]</scope>
    <source>
        <strain evidence="6">SpSt-618</strain>
        <strain evidence="7">SpSt-657</strain>
    </source>
</reference>
<keyword evidence="3 4" id="KW-0804">Transcription</keyword>
<evidence type="ECO:0000256" key="2">
    <source>
        <dbReference type="ARBA" id="ARBA00023125"/>
    </source>
</evidence>
<dbReference type="InterPro" id="IPR017919">
    <property type="entry name" value="TFIIE/TFIIEa_HTH"/>
</dbReference>
<dbReference type="HAMAP" id="MF_01909">
    <property type="entry name" value="TFE_arch"/>
    <property type="match status" value="1"/>
</dbReference>
<dbReference type="GO" id="GO:0006355">
    <property type="term" value="P:regulation of DNA-templated transcription"/>
    <property type="evidence" value="ECO:0007669"/>
    <property type="project" value="InterPro"/>
</dbReference>
<evidence type="ECO:0000313" key="6">
    <source>
        <dbReference type="EMBL" id="HGN36036.1"/>
    </source>
</evidence>
<keyword evidence="1 4" id="KW-0805">Transcription regulation</keyword>
<dbReference type="GO" id="GO:0006367">
    <property type="term" value="P:transcription initiation at RNA polymerase II promoter"/>
    <property type="evidence" value="ECO:0007669"/>
    <property type="project" value="InterPro"/>
</dbReference>
<dbReference type="InterPro" id="IPR002853">
    <property type="entry name" value="TFIIE_asu"/>
</dbReference>
<evidence type="ECO:0000256" key="4">
    <source>
        <dbReference type="HAMAP-Rule" id="MF_01909"/>
    </source>
</evidence>
<gene>
    <name evidence="4" type="primary">tfe</name>
    <name evidence="6" type="ORF">ENT87_00570</name>
    <name evidence="7" type="ORF">ENU30_05340</name>
</gene>
<dbReference type="InterPro" id="IPR036390">
    <property type="entry name" value="WH_DNA-bd_sf"/>
</dbReference>
<organism evidence="6">
    <name type="scientific">Ignisphaera aggregans</name>
    <dbReference type="NCBI Taxonomy" id="334771"/>
    <lineage>
        <taxon>Archaea</taxon>
        <taxon>Thermoproteota</taxon>
        <taxon>Thermoprotei</taxon>
        <taxon>Desulfurococcales</taxon>
        <taxon>Desulfurococcaceae</taxon>
        <taxon>Ignisphaera</taxon>
    </lineage>
</organism>
<protein>
    <recommendedName>
        <fullName evidence="4">Transcription factor E</fullName>
        <shortName evidence="4">TFE</shortName>
    </recommendedName>
    <alternativeName>
        <fullName evidence="4">TFIIE subunit alpha homolog</fullName>
    </alternativeName>
    <alternativeName>
        <fullName evidence="4">Transcription initiation factor TFIIE</fullName>
    </alternativeName>
</protein>